<reference evidence="1" key="1">
    <citation type="journal article" date="2015" name="Nature">
        <title>Complex archaea that bridge the gap between prokaryotes and eukaryotes.</title>
        <authorList>
            <person name="Spang A."/>
            <person name="Saw J.H."/>
            <person name="Jorgensen S.L."/>
            <person name="Zaremba-Niedzwiedzka K."/>
            <person name="Martijn J."/>
            <person name="Lind A.E."/>
            <person name="van Eijk R."/>
            <person name="Schleper C."/>
            <person name="Guy L."/>
            <person name="Ettema T.J."/>
        </authorList>
    </citation>
    <scope>NUCLEOTIDE SEQUENCE</scope>
</reference>
<name>A0A0F9LUU9_9ZZZZ</name>
<dbReference type="Gene3D" id="3.40.630.30">
    <property type="match status" value="1"/>
</dbReference>
<protein>
    <recommendedName>
        <fullName evidence="2">N-acetyltransferase domain-containing protein</fullName>
    </recommendedName>
</protein>
<evidence type="ECO:0000313" key="1">
    <source>
        <dbReference type="EMBL" id="KKM97203.1"/>
    </source>
</evidence>
<comment type="caution">
    <text evidence="1">The sequence shown here is derived from an EMBL/GenBank/DDBJ whole genome shotgun (WGS) entry which is preliminary data.</text>
</comment>
<dbReference type="EMBL" id="LAZR01005778">
    <property type="protein sequence ID" value="KKM97203.1"/>
    <property type="molecule type" value="Genomic_DNA"/>
</dbReference>
<feature type="non-terminal residue" evidence="1">
    <location>
        <position position="178"/>
    </location>
</feature>
<sequence length="178" mass="20785">MIAKDIENVELEFLDLKDYQELKTAMKEVYKNIPDNYWEEKQIKSLIKLFPEGQAVIKVNGQLAGCSLSIIVDYDRFEDNHTYQEITGQETFSTHTADGDVLYGIDVFIRFNKKYKKEISELTGKILEGFNKKRIHGSRDYFRIKINSSFFVEIIPVKKIKNSRESENITDLSYSHVI</sequence>
<evidence type="ECO:0008006" key="2">
    <source>
        <dbReference type="Google" id="ProtNLM"/>
    </source>
</evidence>
<gene>
    <name evidence="1" type="ORF">LCGC14_1170500</name>
</gene>
<proteinExistence type="predicted"/>
<dbReference type="AlphaFoldDB" id="A0A0F9LUU9"/>
<accession>A0A0F9LUU9</accession>
<organism evidence="1">
    <name type="scientific">marine sediment metagenome</name>
    <dbReference type="NCBI Taxonomy" id="412755"/>
    <lineage>
        <taxon>unclassified sequences</taxon>
        <taxon>metagenomes</taxon>
        <taxon>ecological metagenomes</taxon>
    </lineage>
</organism>